<organism evidence="1 2">
    <name type="scientific">Philodulcilactobacillus myokoensis</name>
    <dbReference type="NCBI Taxonomy" id="2929573"/>
    <lineage>
        <taxon>Bacteria</taxon>
        <taxon>Bacillati</taxon>
        <taxon>Bacillota</taxon>
        <taxon>Bacilli</taxon>
        <taxon>Lactobacillales</taxon>
        <taxon>Lactobacillaceae</taxon>
        <taxon>Philodulcilactobacillus</taxon>
    </lineage>
</organism>
<dbReference type="InterPro" id="IPR044668">
    <property type="entry name" value="PuuD-like"/>
</dbReference>
<dbReference type="Gene3D" id="3.40.50.880">
    <property type="match status" value="1"/>
</dbReference>
<evidence type="ECO:0000313" key="2">
    <source>
        <dbReference type="Proteomes" id="UP001144204"/>
    </source>
</evidence>
<proteinExistence type="predicted"/>
<name>A0A9W6B0R0_9LACO</name>
<dbReference type="PANTHER" id="PTHR43235">
    <property type="entry name" value="GLUTAMINE AMIDOTRANSFERASE PB2B2.05-RELATED"/>
    <property type="match status" value="1"/>
</dbReference>
<accession>A0A9W6B0R0</accession>
<dbReference type="AlphaFoldDB" id="A0A9W6B0R0"/>
<dbReference type="GO" id="GO:0033969">
    <property type="term" value="F:gamma-glutamyl-gamma-aminobutyrate hydrolase activity"/>
    <property type="evidence" value="ECO:0007669"/>
    <property type="project" value="TreeGrafter"/>
</dbReference>
<dbReference type="Proteomes" id="UP001144204">
    <property type="component" value="Unassembled WGS sequence"/>
</dbReference>
<reference evidence="1" key="1">
    <citation type="submission" date="2022-07" db="EMBL/GenBank/DDBJ databases">
        <authorList>
            <person name="Kouya T."/>
            <person name="Ishiyama Y."/>
        </authorList>
    </citation>
    <scope>NUCLEOTIDE SEQUENCE</scope>
    <source>
        <strain evidence="1">WR16-4</strain>
    </source>
</reference>
<dbReference type="InterPro" id="IPR011697">
    <property type="entry name" value="Peptidase_C26"/>
</dbReference>
<dbReference type="PROSITE" id="PS51273">
    <property type="entry name" value="GATASE_TYPE_1"/>
    <property type="match status" value="1"/>
</dbReference>
<dbReference type="EMBL" id="BRPL01000002">
    <property type="protein sequence ID" value="GLB46411.1"/>
    <property type="molecule type" value="Genomic_DNA"/>
</dbReference>
<dbReference type="SUPFAM" id="SSF52317">
    <property type="entry name" value="Class I glutamine amidotransferase-like"/>
    <property type="match status" value="1"/>
</dbReference>
<sequence>MAVKHNALPISFPILPPRMADDAIQMVDGLILTGGVDIDPKFYHQKRIPEVRRTYPARDASELALFKAAVKQNKPVLGVCRGMQTINIGLGGNLYQDLDVAFKKQNAHPILEHKQKEDGSIPTQHITLDPNSQVAKSCGVHPFVNSRHHQAVRKVGQSLKVVGRADDHIIEAIENSDASIQGVQWHPENMFEHYSEQDQLFADFFKRAAQN</sequence>
<keyword evidence="1" id="KW-0378">Hydrolase</keyword>
<keyword evidence="2" id="KW-1185">Reference proteome</keyword>
<reference evidence="1" key="2">
    <citation type="journal article" date="2023" name="PLoS ONE">
        <title>Philodulcilactobacillus myokoensis gen. nov., sp. nov., a fructophilic, acidophilic, and agar-phobic lactic acid bacterium isolated from fermented vegetable extracts.</title>
        <authorList>
            <person name="Kouya T."/>
            <person name="Ishiyama Y."/>
            <person name="Ohashi S."/>
            <person name="Kumakubo R."/>
            <person name="Yamazaki T."/>
            <person name="Otaki T."/>
        </authorList>
    </citation>
    <scope>NUCLEOTIDE SEQUENCE</scope>
    <source>
        <strain evidence="1">WR16-4</strain>
    </source>
</reference>
<comment type="caution">
    <text evidence="1">The sequence shown here is derived from an EMBL/GenBank/DDBJ whole genome shotgun (WGS) entry which is preliminary data.</text>
</comment>
<dbReference type="GO" id="GO:0005829">
    <property type="term" value="C:cytosol"/>
    <property type="evidence" value="ECO:0007669"/>
    <property type="project" value="TreeGrafter"/>
</dbReference>
<dbReference type="CDD" id="cd01745">
    <property type="entry name" value="GATase1_2"/>
    <property type="match status" value="1"/>
</dbReference>
<evidence type="ECO:0000313" key="1">
    <source>
        <dbReference type="EMBL" id="GLB46411.1"/>
    </source>
</evidence>
<dbReference type="Pfam" id="PF07722">
    <property type="entry name" value="Peptidase_C26"/>
    <property type="match status" value="1"/>
</dbReference>
<dbReference type="GO" id="GO:0006598">
    <property type="term" value="P:polyamine catabolic process"/>
    <property type="evidence" value="ECO:0007669"/>
    <property type="project" value="TreeGrafter"/>
</dbReference>
<dbReference type="PANTHER" id="PTHR43235:SF1">
    <property type="entry name" value="GLUTAMINE AMIDOTRANSFERASE PB2B2.05-RELATED"/>
    <property type="match status" value="1"/>
</dbReference>
<protein>
    <submittedName>
        <fullName evidence="1">Gamma-glutamyl-gamma-aminobutyrate hydrolase</fullName>
    </submittedName>
</protein>
<dbReference type="InterPro" id="IPR029062">
    <property type="entry name" value="Class_I_gatase-like"/>
</dbReference>
<gene>
    <name evidence="1" type="ORF">WR164_03900</name>
</gene>